<dbReference type="GO" id="GO:0006397">
    <property type="term" value="P:mRNA processing"/>
    <property type="evidence" value="ECO:0007669"/>
    <property type="project" value="UniProtKB-KW"/>
</dbReference>
<dbReference type="SUPFAM" id="SSF48592">
    <property type="entry name" value="GroEL equatorial domain-like"/>
    <property type="match status" value="1"/>
</dbReference>
<dbReference type="Gene3D" id="3.50.7.10">
    <property type="entry name" value="GroEL"/>
    <property type="match status" value="1"/>
</dbReference>
<dbReference type="GO" id="GO:0051082">
    <property type="term" value="F:unfolded protein binding"/>
    <property type="evidence" value="ECO:0007669"/>
    <property type="project" value="InterPro"/>
</dbReference>
<dbReference type="Gene3D" id="1.25.10.10">
    <property type="entry name" value="Leucine-rich Repeat Variant"/>
    <property type="match status" value="1"/>
</dbReference>
<evidence type="ECO:0000256" key="7">
    <source>
        <dbReference type="ARBA" id="ARBA00022840"/>
    </source>
</evidence>
<dbReference type="EMBL" id="CAJNRF010000040">
    <property type="protein sequence ID" value="CAF1931538.1"/>
    <property type="molecule type" value="Genomic_DNA"/>
</dbReference>
<sequence>MSANIQETIVDLLNQALLYGNDSKRVKHLRHVQELILRKDPSLLNHFLEDVLSFQTDKSSEIKKTIISFIEEACQQNPKLIVKVIGSLNLLLHDDNVFVQKKLILSMMPIYKSTLTWLSKSQSVDELVCSVWDMMADIKNHIVSILNSNDDRLCTVAIKFIEMLALTLSRHEQDFPINSNANDSEILFRTKLEQEEKEMIEKLLEFILSEKLSSVNLIAAIEAVSNIARQRSDYISRILQTFEVLHVDLFSNFIDSQVSSVHKAIKSKLLNILKYSASYNIQSQCSTLLVDFGATQAEILKYSPKVVQESKRKFISNDHSENIKKSKTMNVLNNVKLDIDQDIKQEKSIQNIIDVQRNDLLPWVSSTVDHKILSTSIDFISNLSKQQKIIKSFKLSNVLKPLEFNDIQRMSLDSFHRVLNAEAVCDGHGVDQIRQKVMTRLVCLFKQSFRNIYEDYIFADVRERYDLAFIWLYQEYVYANGYLTIFDRNKKKNFTEYDNILCRLLEYFFQEKYDDLFSRLITSAPIITDNALFILKRYCQNENYSHHGMNILRSLITSRIIIREKCLNLLLILTHNEDISIRNNSLNVIQSLHEKKEFKISIEQYASKCLSYLRTSKPSEILFSDNEKLLIISTDVWTEDSIRRCLSLYLSLISSNHHLIQPLLNIYIEVDKDIKRVILQILETSVRPMGMTSSELLKLVKNCPIGAEALITRISNIRTQQMTPSRDIVENIQDLYHKRISDVRSLVPILSGLEKCDIINTLPKFIKLPPPMVKEVFKLVLSLNDSSGTLKTNFILPSELLIALHRISLEECELKTIINATSICFNECSTYTSDILVDVLQQLVEMNPIPILFMRTVLQAFSLYPKMVHFIMNILQRLITKQAWKQPRIWEGFIKCCEKTRPHSYSILLQLPPAQLKHVLQITSELRDGLVGHIRSMSSAQHSSIPSSRLTVIEDDSENVLPVLLNQSGENQSIMSAITTLNPKAESARQAQALSINISAARGLAEMLKTNLGPKGTMKMLVSGAGDIKITKDGCTLLHEMQVQHPSASLIARAATAQDDITGDGTTSIVLLIGELLKQADLYITEGLHPRIVAEGFELAKKEALKIIDTLKIPIAEDRETLIQIARTSLRTKLSMENADILTDIVVDAVLAINESGKPTDLNMVEIMEMQHRTEADSRLVRGIVLDHGGRHPSMPKALKNAFILTCNVSLEYEKTEVNAGFFYKNAAERDRLVTSERKFIDDRVEKIVELKRKVCSGDDKNKTFVVINQKGIDPFSLDVLAKEGILALRRAKRRNMERLSLACGGEAMNSVENLTKECLGFAEDVYEHVLGEEKFTFVEGCKNPKSVTVLLKGSTKYILNQLKDALRDGLRSVTNAIEDGCVLPGGGAFEIVAHQALNQYKQQVKGRARLGVQAFAEALLIIPKAIAQNAGHDQQETIVKLQHEYATSKIPVGINIATGEAIDPKSLGIYDNYCVKKQLIHSSTSIATNLILVDEILRAGLSSLRPGGQ</sequence>
<evidence type="ECO:0000256" key="3">
    <source>
        <dbReference type="ARBA" id="ARBA00008020"/>
    </source>
</evidence>
<dbReference type="SUPFAM" id="SSF48371">
    <property type="entry name" value="ARM repeat"/>
    <property type="match status" value="1"/>
</dbReference>
<dbReference type="PROSITE" id="PS00750">
    <property type="entry name" value="TCP1_1"/>
    <property type="match status" value="1"/>
</dbReference>
<dbReference type="SUPFAM" id="SSF54849">
    <property type="entry name" value="GroEL-intermediate domain like"/>
    <property type="match status" value="1"/>
</dbReference>
<dbReference type="InterPro" id="IPR012722">
    <property type="entry name" value="Chap_CCT_zeta"/>
</dbReference>
<organism evidence="13 14">
    <name type="scientific">Rotaria magnacalcarata</name>
    <dbReference type="NCBI Taxonomy" id="392030"/>
    <lineage>
        <taxon>Eukaryota</taxon>
        <taxon>Metazoa</taxon>
        <taxon>Spiralia</taxon>
        <taxon>Gnathifera</taxon>
        <taxon>Rotifera</taxon>
        <taxon>Eurotatoria</taxon>
        <taxon>Bdelloidea</taxon>
        <taxon>Philodinida</taxon>
        <taxon>Philodinidae</taxon>
        <taxon>Rotaria</taxon>
    </lineage>
</organism>
<dbReference type="Pfam" id="PF00118">
    <property type="entry name" value="Cpn60_TCP1"/>
    <property type="match status" value="1"/>
</dbReference>
<feature type="domain" description="Symplekin C-terminal" evidence="12">
    <location>
        <begin position="742"/>
        <end position="921"/>
    </location>
</feature>
<keyword evidence="4" id="KW-0963">Cytoplasm</keyword>
<evidence type="ECO:0000256" key="2">
    <source>
        <dbReference type="ARBA" id="ARBA00004496"/>
    </source>
</evidence>
<dbReference type="InterPro" id="IPR017998">
    <property type="entry name" value="Chaperone_TCP-1"/>
</dbReference>
<evidence type="ECO:0000256" key="6">
    <source>
        <dbReference type="ARBA" id="ARBA00022741"/>
    </source>
</evidence>
<dbReference type="InterPro" id="IPR016024">
    <property type="entry name" value="ARM-type_fold"/>
</dbReference>
<dbReference type="Gene3D" id="3.30.260.10">
    <property type="entry name" value="TCP-1-like chaperonin intermediate domain"/>
    <property type="match status" value="1"/>
</dbReference>
<keyword evidence="9" id="KW-0539">Nucleus</keyword>
<dbReference type="InterPro" id="IPR011989">
    <property type="entry name" value="ARM-like"/>
</dbReference>
<dbReference type="FunFam" id="1.10.560.10:FF:000038">
    <property type="entry name" value="Chaperonin containing TCP1 subunit 6B"/>
    <property type="match status" value="1"/>
</dbReference>
<evidence type="ECO:0000259" key="12">
    <source>
        <dbReference type="Pfam" id="PF12295"/>
    </source>
</evidence>
<gene>
    <name evidence="13" type="ORF">WKI299_LOCUS629</name>
</gene>
<dbReference type="InterPro" id="IPR027413">
    <property type="entry name" value="GROEL-like_equatorial_sf"/>
</dbReference>
<dbReference type="InterPro" id="IPR002194">
    <property type="entry name" value="Chaperonin_TCP-1_CS"/>
</dbReference>
<dbReference type="Gene3D" id="1.10.560.10">
    <property type="entry name" value="GroEL-like equatorial domain"/>
    <property type="match status" value="1"/>
</dbReference>
<comment type="similarity">
    <text evidence="3 10">Belongs to the TCP-1 chaperonin family.</text>
</comment>
<keyword evidence="6 10" id="KW-0547">Nucleotide-binding</keyword>
<evidence type="ECO:0000313" key="13">
    <source>
        <dbReference type="EMBL" id="CAF1931538.1"/>
    </source>
</evidence>
<dbReference type="FunFam" id="3.50.7.10:FF:000004">
    <property type="entry name" value="T-complex protein 1 subunit zeta"/>
    <property type="match status" value="1"/>
</dbReference>
<dbReference type="Proteomes" id="UP000663856">
    <property type="component" value="Unassembled WGS sequence"/>
</dbReference>
<dbReference type="GO" id="GO:0140662">
    <property type="term" value="F:ATP-dependent protein folding chaperone"/>
    <property type="evidence" value="ECO:0007669"/>
    <property type="project" value="InterPro"/>
</dbReference>
<dbReference type="PROSITE" id="PS00995">
    <property type="entry name" value="TCP1_3"/>
    <property type="match status" value="1"/>
</dbReference>
<dbReference type="NCBIfam" id="NF041083">
    <property type="entry name" value="thermosome_beta"/>
    <property type="match status" value="1"/>
</dbReference>
<dbReference type="InterPro" id="IPR032460">
    <property type="entry name" value="Symplekin/Pta1_N"/>
</dbReference>
<evidence type="ECO:0008006" key="15">
    <source>
        <dbReference type="Google" id="ProtNLM"/>
    </source>
</evidence>
<dbReference type="InterPro" id="IPR053374">
    <property type="entry name" value="TCP-1_chaperonin"/>
</dbReference>
<dbReference type="PANTHER" id="PTHR15245">
    <property type="entry name" value="SYMPLEKIN-RELATED"/>
    <property type="match status" value="1"/>
</dbReference>
<dbReference type="NCBIfam" id="TIGR02347">
    <property type="entry name" value="chap_CCT_zeta"/>
    <property type="match status" value="1"/>
</dbReference>
<proteinExistence type="inferred from homology"/>
<dbReference type="SUPFAM" id="SSF52029">
    <property type="entry name" value="GroEL apical domain-like"/>
    <property type="match status" value="1"/>
</dbReference>
<dbReference type="PRINTS" id="PR00304">
    <property type="entry name" value="TCOMPLEXTCP1"/>
</dbReference>
<dbReference type="GO" id="GO:0005847">
    <property type="term" value="C:mRNA cleavage and polyadenylation specificity factor complex"/>
    <property type="evidence" value="ECO:0007669"/>
    <property type="project" value="TreeGrafter"/>
</dbReference>
<evidence type="ECO:0000256" key="5">
    <source>
        <dbReference type="ARBA" id="ARBA00022664"/>
    </source>
</evidence>
<evidence type="ECO:0000256" key="8">
    <source>
        <dbReference type="ARBA" id="ARBA00023186"/>
    </source>
</evidence>
<name>A0A816LGZ8_9BILA</name>
<evidence type="ECO:0000256" key="10">
    <source>
        <dbReference type="RuleBase" id="RU004187"/>
    </source>
</evidence>
<keyword evidence="7 10" id="KW-0067">ATP-binding</keyword>
<dbReference type="InterPro" id="IPR027410">
    <property type="entry name" value="TCP-1-like_intermed_sf"/>
</dbReference>
<comment type="subcellular location">
    <subcellularLocation>
        <location evidence="2">Cytoplasm</location>
    </subcellularLocation>
    <subcellularLocation>
        <location evidence="1">Nucleus</location>
    </subcellularLocation>
</comment>
<dbReference type="FunFam" id="1.10.560.10:FF:000058">
    <property type="entry name" value="T-complex protein 1 subunit zeta"/>
    <property type="match status" value="1"/>
</dbReference>
<dbReference type="InterPro" id="IPR027409">
    <property type="entry name" value="GroEL-like_apical_dom_sf"/>
</dbReference>
<dbReference type="InterPro" id="IPR022075">
    <property type="entry name" value="Symplekin_C"/>
</dbReference>
<dbReference type="Pfam" id="PF12295">
    <property type="entry name" value="Symplekin_C"/>
    <property type="match status" value="1"/>
</dbReference>
<evidence type="ECO:0000256" key="4">
    <source>
        <dbReference type="ARBA" id="ARBA00022490"/>
    </source>
</evidence>
<feature type="domain" description="Symplekin/Pta1 N-terminal" evidence="11">
    <location>
        <begin position="98"/>
        <end position="312"/>
    </location>
</feature>
<comment type="caution">
    <text evidence="13">The sequence shown here is derived from an EMBL/GenBank/DDBJ whole genome shotgun (WGS) entry which is preliminary data.</text>
</comment>
<keyword evidence="5" id="KW-0507">mRNA processing</keyword>
<dbReference type="GO" id="GO:0005737">
    <property type="term" value="C:cytoplasm"/>
    <property type="evidence" value="ECO:0007669"/>
    <property type="project" value="UniProtKB-SubCell"/>
</dbReference>
<accession>A0A816LGZ8</accession>
<reference evidence="13" key="1">
    <citation type="submission" date="2021-02" db="EMBL/GenBank/DDBJ databases">
        <authorList>
            <person name="Nowell W R."/>
        </authorList>
    </citation>
    <scope>NUCLEOTIDE SEQUENCE</scope>
</reference>
<dbReference type="CDD" id="cd03342">
    <property type="entry name" value="TCP1_zeta"/>
    <property type="match status" value="1"/>
</dbReference>
<dbReference type="Pfam" id="PF11935">
    <property type="entry name" value="SYMPK_PTA1_N"/>
    <property type="match status" value="1"/>
</dbReference>
<evidence type="ECO:0000259" key="11">
    <source>
        <dbReference type="Pfam" id="PF11935"/>
    </source>
</evidence>
<evidence type="ECO:0000256" key="1">
    <source>
        <dbReference type="ARBA" id="ARBA00004123"/>
    </source>
</evidence>
<keyword evidence="8 10" id="KW-0143">Chaperone</keyword>
<evidence type="ECO:0000313" key="14">
    <source>
        <dbReference type="Proteomes" id="UP000663856"/>
    </source>
</evidence>
<dbReference type="InterPro" id="IPR002423">
    <property type="entry name" value="Cpn60/GroEL/TCP-1"/>
</dbReference>
<dbReference type="InterPro" id="IPR021850">
    <property type="entry name" value="Symplekin/Pta1"/>
</dbReference>
<dbReference type="PANTHER" id="PTHR15245:SF20">
    <property type="entry name" value="SYMPLEKIN"/>
    <property type="match status" value="1"/>
</dbReference>
<protein>
    <recommendedName>
        <fullName evidence="15">T-complex protein 1 subunit zeta</fullName>
    </recommendedName>
</protein>
<evidence type="ECO:0000256" key="9">
    <source>
        <dbReference type="ARBA" id="ARBA00023242"/>
    </source>
</evidence>
<dbReference type="GO" id="GO:0005524">
    <property type="term" value="F:ATP binding"/>
    <property type="evidence" value="ECO:0007669"/>
    <property type="project" value="UniProtKB-KW"/>
</dbReference>
<dbReference type="GO" id="GO:0016887">
    <property type="term" value="F:ATP hydrolysis activity"/>
    <property type="evidence" value="ECO:0007669"/>
    <property type="project" value="InterPro"/>
</dbReference>